<reference evidence="4" key="1">
    <citation type="journal article" date="2017" name="Proc. Natl. Acad. Sci. U.S.A.">
        <title>Simulation of Deepwater Horizon oil plume reveals substrate specialization within a complex community of hydrocarbon-degraders.</title>
        <authorList>
            <person name="Hu P."/>
            <person name="Dubinsky E.A."/>
            <person name="Probst A.J."/>
            <person name="Wang J."/>
            <person name="Sieber C.M.K."/>
            <person name="Tom L.M."/>
            <person name="Gardinali P."/>
            <person name="Banfield J.F."/>
            <person name="Atlas R.M."/>
            <person name="Andersen G.L."/>
        </authorList>
    </citation>
    <scope>NUCLEOTIDE SEQUENCE [LARGE SCALE GENOMIC DNA]</scope>
</reference>
<organism evidence="3 4">
    <name type="scientific">Halobacteriovorax marinus</name>
    <dbReference type="NCBI Taxonomy" id="97084"/>
    <lineage>
        <taxon>Bacteria</taxon>
        <taxon>Pseudomonadati</taxon>
        <taxon>Bdellovibrionota</taxon>
        <taxon>Bacteriovoracia</taxon>
        <taxon>Bacteriovoracales</taxon>
        <taxon>Halobacteriovoraceae</taxon>
        <taxon>Halobacteriovorax</taxon>
    </lineage>
</organism>
<protein>
    <recommendedName>
        <fullName evidence="2">Response regulatory domain-containing protein</fullName>
    </recommendedName>
</protein>
<dbReference type="CDD" id="cd00156">
    <property type="entry name" value="REC"/>
    <property type="match status" value="1"/>
</dbReference>
<name>A0A1Y5F918_9BACT</name>
<dbReference type="SUPFAM" id="SSF52172">
    <property type="entry name" value="CheY-like"/>
    <property type="match status" value="1"/>
</dbReference>
<dbReference type="GO" id="GO:0000160">
    <property type="term" value="P:phosphorelay signal transduction system"/>
    <property type="evidence" value="ECO:0007669"/>
    <property type="project" value="InterPro"/>
</dbReference>
<keyword evidence="1" id="KW-0597">Phosphoprotein</keyword>
<dbReference type="AlphaFoldDB" id="A0A1Y5F918"/>
<proteinExistence type="predicted"/>
<evidence type="ECO:0000259" key="2">
    <source>
        <dbReference type="PROSITE" id="PS50110"/>
    </source>
</evidence>
<sequence>MDTCLNANDADKILKELKYDLLVTDIIMPGRSGVELIRWVRESGNDIQICVYSSIRDKETIDEFELLNVSLLVMKPGIVPEVAKELLTLV</sequence>
<dbReference type="InterPro" id="IPR011006">
    <property type="entry name" value="CheY-like_superfamily"/>
</dbReference>
<dbReference type="InterPro" id="IPR001789">
    <property type="entry name" value="Sig_transdc_resp-reg_receiver"/>
</dbReference>
<dbReference type="EMBL" id="MAAO01000006">
    <property type="protein sequence ID" value="OUR97388.1"/>
    <property type="molecule type" value="Genomic_DNA"/>
</dbReference>
<dbReference type="Proteomes" id="UP000196531">
    <property type="component" value="Unassembled WGS sequence"/>
</dbReference>
<evidence type="ECO:0000256" key="1">
    <source>
        <dbReference type="PROSITE-ProRule" id="PRU00169"/>
    </source>
</evidence>
<feature type="modified residue" description="4-aspartylphosphate" evidence="1">
    <location>
        <position position="25"/>
    </location>
</feature>
<dbReference type="Gene3D" id="3.40.50.2300">
    <property type="match status" value="1"/>
</dbReference>
<feature type="domain" description="Response regulatory" evidence="2">
    <location>
        <begin position="1"/>
        <end position="90"/>
    </location>
</feature>
<dbReference type="PROSITE" id="PS50110">
    <property type="entry name" value="RESPONSE_REGULATORY"/>
    <property type="match status" value="1"/>
</dbReference>
<evidence type="ECO:0000313" key="4">
    <source>
        <dbReference type="Proteomes" id="UP000196531"/>
    </source>
</evidence>
<comment type="caution">
    <text evidence="3">The sequence shown here is derived from an EMBL/GenBank/DDBJ whole genome shotgun (WGS) entry which is preliminary data.</text>
</comment>
<dbReference type="Pfam" id="PF00072">
    <property type="entry name" value="Response_reg"/>
    <property type="match status" value="1"/>
</dbReference>
<evidence type="ECO:0000313" key="3">
    <source>
        <dbReference type="EMBL" id="OUR97388.1"/>
    </source>
</evidence>
<gene>
    <name evidence="3" type="ORF">A9Q84_13770</name>
</gene>
<accession>A0A1Y5F918</accession>